<name>X1CWL3_9ZZZZ</name>
<dbReference type="SUPFAM" id="SSF54862">
    <property type="entry name" value="4Fe-4S ferredoxins"/>
    <property type="match status" value="1"/>
</dbReference>
<comment type="caution">
    <text evidence="2">The sequence shown here is derived from an EMBL/GenBank/DDBJ whole genome shotgun (WGS) entry which is preliminary data.</text>
</comment>
<dbReference type="PROSITE" id="PS00198">
    <property type="entry name" value="4FE4S_FER_1"/>
    <property type="match status" value="1"/>
</dbReference>
<evidence type="ECO:0000259" key="1">
    <source>
        <dbReference type="PROSITE" id="PS51379"/>
    </source>
</evidence>
<reference evidence="2" key="1">
    <citation type="journal article" date="2014" name="Front. Microbiol.">
        <title>High frequency of phylogenetically diverse reductive dehalogenase-homologous genes in deep subseafloor sedimentary metagenomes.</title>
        <authorList>
            <person name="Kawai M."/>
            <person name="Futagami T."/>
            <person name="Toyoda A."/>
            <person name="Takaki Y."/>
            <person name="Nishi S."/>
            <person name="Hori S."/>
            <person name="Arai W."/>
            <person name="Tsubouchi T."/>
            <person name="Morono Y."/>
            <person name="Uchiyama I."/>
            <person name="Ito T."/>
            <person name="Fujiyama A."/>
            <person name="Inagaki F."/>
            <person name="Takami H."/>
        </authorList>
    </citation>
    <scope>NUCLEOTIDE SEQUENCE</scope>
    <source>
        <strain evidence="2">Expedition CK06-06</strain>
    </source>
</reference>
<accession>X1CWL3</accession>
<dbReference type="AlphaFoldDB" id="X1CWL3"/>
<dbReference type="InterPro" id="IPR017896">
    <property type="entry name" value="4Fe4S_Fe-S-bd"/>
</dbReference>
<gene>
    <name evidence="2" type="ORF">S01H4_59914</name>
</gene>
<proteinExistence type="predicted"/>
<evidence type="ECO:0000313" key="2">
    <source>
        <dbReference type="EMBL" id="GAH12227.1"/>
    </source>
</evidence>
<feature type="non-terminal residue" evidence="2">
    <location>
        <position position="90"/>
    </location>
</feature>
<protein>
    <recommendedName>
        <fullName evidence="1">4Fe-4S ferredoxin-type domain-containing protein</fullName>
    </recommendedName>
</protein>
<dbReference type="InterPro" id="IPR017900">
    <property type="entry name" value="4Fe4S_Fe_S_CS"/>
</dbReference>
<dbReference type="EMBL" id="BART01035220">
    <property type="protein sequence ID" value="GAH12227.1"/>
    <property type="molecule type" value="Genomic_DNA"/>
</dbReference>
<organism evidence="2">
    <name type="scientific">marine sediment metagenome</name>
    <dbReference type="NCBI Taxonomy" id="412755"/>
    <lineage>
        <taxon>unclassified sequences</taxon>
        <taxon>metagenomes</taxon>
        <taxon>ecological metagenomes</taxon>
    </lineage>
</organism>
<feature type="domain" description="4Fe-4S ferredoxin-type" evidence="1">
    <location>
        <begin position="11"/>
        <end position="40"/>
    </location>
</feature>
<dbReference type="PROSITE" id="PS51379">
    <property type="entry name" value="4FE4S_FER_2"/>
    <property type="match status" value="1"/>
</dbReference>
<sequence>MVRPSIDAVPIAPYIDSANCIGCQSCSGVCEPKSLRYDEVEQTEVIEVGAVILATGYEPFDPTVVEEFGYGQNPDVLTQTTVIAMFFVHS</sequence>